<dbReference type="Gene3D" id="2.30.120.10">
    <property type="match status" value="1"/>
</dbReference>
<dbReference type="SUPFAM" id="SSF56235">
    <property type="entry name" value="N-terminal nucleophile aminohydrolases (Ntn hydrolases)"/>
    <property type="match status" value="1"/>
</dbReference>
<evidence type="ECO:0000256" key="3">
    <source>
        <dbReference type="ARBA" id="ARBA00023145"/>
    </source>
</evidence>
<comment type="similarity">
    <text evidence="1">Belongs to the peptidase S45 family.</text>
</comment>
<dbReference type="InterPro" id="IPR014395">
    <property type="entry name" value="Pen/GL7ACA/AHL_acylase"/>
</dbReference>
<reference evidence="4" key="1">
    <citation type="submission" date="2018-05" db="EMBL/GenBank/DDBJ databases">
        <authorList>
            <person name="Lanie J.A."/>
            <person name="Ng W.-L."/>
            <person name="Kazmierczak K.M."/>
            <person name="Andrzejewski T.M."/>
            <person name="Davidsen T.M."/>
            <person name="Wayne K.J."/>
            <person name="Tettelin H."/>
            <person name="Glass J.I."/>
            <person name="Rusch D."/>
            <person name="Podicherti R."/>
            <person name="Tsui H.-C.T."/>
            <person name="Winkler M.E."/>
        </authorList>
    </citation>
    <scope>NUCLEOTIDE SEQUENCE</scope>
</reference>
<dbReference type="PANTHER" id="PTHR34218">
    <property type="entry name" value="PEPTIDASE S45 PENICILLIN AMIDASE"/>
    <property type="match status" value="1"/>
</dbReference>
<dbReference type="InterPro" id="IPR023343">
    <property type="entry name" value="Penicillin_amidase_dom1"/>
</dbReference>
<sequence length="805" mass="92082">MKLIFYFLFALAWINAKPNGDEDEYLLAGLDKSVEILVDHWGVPHIYAQTEKDLFFAQGFYAARDRLFQFEVWRRQATGTVSEITGKRDLKRDLGTRLFMFRKDIKKEMKYYHPHGEIIISAFTDGVNAYISYTQNNPEILPIEFKMLGIKPQFWTPAVVISRHQGLLGNIGAELRYGRQVHALGESTTRSLNWFHPWGEPDISLDPKINGDHLSNDILELYNAFRTSVKWTREDVLPKYRASIKSSAIESNLKFSAIDLHNLESIGSNNWVIHGSRTASEYPMMANDPHRVQAVPSLRYMAHLVGPEWNVIGGGEPEIPGISIGHNGYGAWGLTVFSTDGEDLYVYETNPNNPNQYRYKNRWADMNIIVDTIIIKNDDNQVVDLKYTRHGPVVYEDKVNNIAYAVRSAWMEIGGSPYLASLRMDQAKTWEEFREACNYSHIPGENMVWADRKGNIGWQSVGIAPIRKNWSGLVPIPGDGRYEWSSYLEIKKKPHILNPDNGFFGTANSNLTPQNYPHRNAVGWEWSDPSRWSRVNEVLGKNNKFTMQDMAKLQTDYLSNPARTLVPLLNGHPSNNEQVEKARKILLDWDYRMNPNSIAAGIYEAWQKEIQKDIRKLYVSEDAQSLFRSLPMKRTLDWILSPDGHFGRNPIKGRDDLLLATLEAAVKSLSESYGDKLSNWVYGQIDYKHIMLWHQLSAVVKPDIAAKLNVGPLPRGGDSFTVNNTGGYNNQYSGASFRILVDTEDWDRTLGMNNPGQSGNPNSRYYNNLFEEWASDGFFPLFYSREKVESVTSEKIKLIPNKHFK</sequence>
<dbReference type="AlphaFoldDB" id="A0A381XR32"/>
<dbReference type="PANTHER" id="PTHR34218:SF4">
    <property type="entry name" value="ACYL-HOMOSERINE LACTONE ACYLASE QUIP"/>
    <property type="match status" value="1"/>
</dbReference>
<dbReference type="Gene3D" id="1.10.439.10">
    <property type="entry name" value="Penicillin Amidohydrolase, domain 1"/>
    <property type="match status" value="1"/>
</dbReference>
<accession>A0A381XR32</accession>
<dbReference type="GO" id="GO:0016811">
    <property type="term" value="F:hydrolase activity, acting on carbon-nitrogen (but not peptide) bonds, in linear amides"/>
    <property type="evidence" value="ECO:0007669"/>
    <property type="project" value="InterPro"/>
</dbReference>
<dbReference type="PIRSF" id="PIRSF001227">
    <property type="entry name" value="Pen_acylase"/>
    <property type="match status" value="1"/>
</dbReference>
<dbReference type="InterPro" id="IPR002692">
    <property type="entry name" value="S45"/>
</dbReference>
<dbReference type="EMBL" id="UINC01016041">
    <property type="protein sequence ID" value="SVA67100.1"/>
    <property type="molecule type" value="Genomic_DNA"/>
</dbReference>
<gene>
    <name evidence="4" type="ORF">METZ01_LOCUS119954</name>
</gene>
<evidence type="ECO:0000256" key="1">
    <source>
        <dbReference type="ARBA" id="ARBA00006586"/>
    </source>
</evidence>
<name>A0A381XR32_9ZZZZ</name>
<protein>
    <recommendedName>
        <fullName evidence="5">Penicillin acylase family protein</fullName>
    </recommendedName>
</protein>
<dbReference type="GO" id="GO:0017000">
    <property type="term" value="P:antibiotic biosynthetic process"/>
    <property type="evidence" value="ECO:0007669"/>
    <property type="project" value="InterPro"/>
</dbReference>
<keyword evidence="2" id="KW-0378">Hydrolase</keyword>
<dbReference type="CDD" id="cd03747">
    <property type="entry name" value="Ntn_PGA_like"/>
    <property type="match status" value="1"/>
</dbReference>
<dbReference type="InterPro" id="IPR029055">
    <property type="entry name" value="Ntn_hydrolases_N"/>
</dbReference>
<evidence type="ECO:0008006" key="5">
    <source>
        <dbReference type="Google" id="ProtNLM"/>
    </source>
</evidence>
<dbReference type="InterPro" id="IPR043146">
    <property type="entry name" value="Penicillin_amidase_N_B-knob"/>
</dbReference>
<evidence type="ECO:0000256" key="2">
    <source>
        <dbReference type="ARBA" id="ARBA00022801"/>
    </source>
</evidence>
<dbReference type="Gene3D" id="3.60.20.10">
    <property type="entry name" value="Glutamine Phosphoribosylpyrophosphate, subunit 1, domain 1"/>
    <property type="match status" value="1"/>
</dbReference>
<keyword evidence="3" id="KW-0865">Zymogen</keyword>
<organism evidence="4">
    <name type="scientific">marine metagenome</name>
    <dbReference type="NCBI Taxonomy" id="408172"/>
    <lineage>
        <taxon>unclassified sequences</taxon>
        <taxon>metagenomes</taxon>
        <taxon>ecological metagenomes</taxon>
    </lineage>
</organism>
<evidence type="ECO:0000313" key="4">
    <source>
        <dbReference type="EMBL" id="SVA67100.1"/>
    </source>
</evidence>
<dbReference type="InterPro" id="IPR043147">
    <property type="entry name" value="Penicillin_amidase_A-knob"/>
</dbReference>
<dbReference type="Pfam" id="PF01804">
    <property type="entry name" value="Penicil_amidase"/>
    <property type="match status" value="1"/>
</dbReference>
<dbReference type="Gene3D" id="1.10.1400.10">
    <property type="match status" value="1"/>
</dbReference>
<proteinExistence type="inferred from homology"/>